<gene>
    <name evidence="1" type="ORF">CQ405_03780</name>
</gene>
<comment type="caution">
    <text evidence="1">The sequence shown here is derived from an EMBL/GenBank/DDBJ whole genome shotgun (WGS) entry which is preliminary data.</text>
</comment>
<dbReference type="RefSeq" id="WP_106870787.1">
    <property type="nucleotide sequence ID" value="NZ_CP053841.1"/>
</dbReference>
<keyword evidence="2" id="KW-1185">Reference proteome</keyword>
<evidence type="ECO:0008006" key="3">
    <source>
        <dbReference type="Google" id="ProtNLM"/>
    </source>
</evidence>
<protein>
    <recommendedName>
        <fullName evidence="3">Periplasmic protein</fullName>
    </recommendedName>
</protein>
<reference evidence="2" key="1">
    <citation type="submission" date="2017-10" db="EMBL/GenBank/DDBJ databases">
        <title>Campylobacter species from seals.</title>
        <authorList>
            <person name="Gilbert M.J."/>
            <person name="Zomer A.L."/>
            <person name="Timmerman A.J."/>
            <person name="Duim B."/>
            <person name="Wagenaar J.A."/>
        </authorList>
    </citation>
    <scope>NUCLEOTIDE SEQUENCE [LARGE SCALE GENOMIC DNA]</scope>
    <source>
        <strain evidence="2">17S00004-5</strain>
    </source>
</reference>
<dbReference type="EMBL" id="PDHH01000003">
    <property type="protein sequence ID" value="PSM52183.1"/>
    <property type="molecule type" value="Genomic_DNA"/>
</dbReference>
<evidence type="ECO:0000313" key="1">
    <source>
        <dbReference type="EMBL" id="PSM52183.1"/>
    </source>
</evidence>
<accession>A0A2P8R106</accession>
<dbReference type="Proteomes" id="UP000240535">
    <property type="component" value="Unassembled WGS sequence"/>
</dbReference>
<dbReference type="OrthoDB" id="5338450at2"/>
<proteinExistence type="predicted"/>
<evidence type="ECO:0000313" key="2">
    <source>
        <dbReference type="Proteomes" id="UP000240535"/>
    </source>
</evidence>
<dbReference type="AlphaFoldDB" id="A0A2P8R106"/>
<name>A0A2P8R106_9BACT</name>
<organism evidence="1 2">
    <name type="scientific">Campylobacter blaseri</name>
    <dbReference type="NCBI Taxonomy" id="2042961"/>
    <lineage>
        <taxon>Bacteria</taxon>
        <taxon>Pseudomonadati</taxon>
        <taxon>Campylobacterota</taxon>
        <taxon>Epsilonproteobacteria</taxon>
        <taxon>Campylobacterales</taxon>
        <taxon>Campylobacteraceae</taxon>
        <taxon>Campylobacter</taxon>
    </lineage>
</organism>
<sequence>MVRTFYLGLIFSISLFGASAEQIASNLGGNSIGMENLTDENGNPNIDLITKKLQEDGSLNLLSNEKVNIKLTFDSNGNGSILIKSIKDSLFNLGYFDYENIEFENSDNSSYSIIVKASKIPDPGEIYKELKKSNIFITDAIKSSKTSYKYTLNTKESNLYGPTFGSEYKKPIKPYFINIKDKKSISISVQQGDIWHPKIRIYDSNLKLIEEKNINEPRQSLNVNLPEGANYIQVDDASSLDNIKQGLKFSL</sequence>